<protein>
    <submittedName>
        <fullName evidence="10">Tonsoku-like protein</fullName>
    </submittedName>
</protein>
<dbReference type="PRINTS" id="PR01415">
    <property type="entry name" value="ANKYRIN"/>
</dbReference>
<dbReference type="PROSITE" id="PS50297">
    <property type="entry name" value="ANK_REP_REGION"/>
    <property type="match status" value="3"/>
</dbReference>
<dbReference type="GO" id="GO:0043596">
    <property type="term" value="C:nuclear replication fork"/>
    <property type="evidence" value="ECO:0007669"/>
    <property type="project" value="TreeGrafter"/>
</dbReference>
<name>A0A5S6QEL7_TRIMR</name>
<evidence type="ECO:0000256" key="7">
    <source>
        <dbReference type="SAM" id="MobiDB-lite"/>
    </source>
</evidence>
<evidence type="ECO:0000256" key="3">
    <source>
        <dbReference type="ARBA" id="ARBA00022737"/>
    </source>
</evidence>
<feature type="region of interest" description="Disordered" evidence="7">
    <location>
        <begin position="728"/>
        <end position="749"/>
    </location>
</feature>
<dbReference type="InterPro" id="IPR043519">
    <property type="entry name" value="NT_sf"/>
</dbReference>
<evidence type="ECO:0000313" key="9">
    <source>
        <dbReference type="Proteomes" id="UP000046395"/>
    </source>
</evidence>
<organism evidence="9 10">
    <name type="scientific">Trichuris muris</name>
    <name type="common">Mouse whipworm</name>
    <dbReference type="NCBI Taxonomy" id="70415"/>
    <lineage>
        <taxon>Eukaryota</taxon>
        <taxon>Metazoa</taxon>
        <taxon>Ecdysozoa</taxon>
        <taxon>Nematoda</taxon>
        <taxon>Enoplea</taxon>
        <taxon>Dorylaimia</taxon>
        <taxon>Trichinellida</taxon>
        <taxon>Trichuridae</taxon>
        <taxon>Trichuris</taxon>
    </lineage>
</organism>
<evidence type="ECO:0000256" key="4">
    <source>
        <dbReference type="ARBA" id="ARBA00023242"/>
    </source>
</evidence>
<dbReference type="Gene3D" id="1.25.40.20">
    <property type="entry name" value="Ankyrin repeat-containing domain"/>
    <property type="match status" value="1"/>
</dbReference>
<comment type="subcellular location">
    <subcellularLocation>
        <location evidence="1">Nucleus</location>
    </subcellularLocation>
</comment>
<sequence length="1977" mass="222589">MKNSVRVRISGLQQEKEKARLKKKWRNLADVCGSLGELFSDNNMFAEAVQEAKEEAEVVARHVHDTEWVLAARCRTVDYLIKMGSYEQAVSEAKSSRRIAKRTGNKKYEQDAEHVLGRVYMTWTQTLDNISDKEEKKKYSQRAFDAFVNAMSLCRNQNWSDVSYRVAAVLQNIGVLHNHLKDYTKAIESLERAIELVPENRQIVSNALAEIVMARRALGCEQTAELAARQRVALFDGTENKVDWLESLILLAHVLLSQEKYAEAAEILREAKPIVEECRPIGWKVVKFLRQINSAHTLYRQINTCPDIVTRHKLCEKLGDLFACKISSGDIKQHKLAVTYYERMLDAASTAGLSQTSALISLMETYSEMELYGDAYSYALKVYETENSEDQISTAFSLAHLAGMAGMALDVSVDWFKCALERANNMDRKDIVADVYRRWLATLERRCKTANDKKMHQFKEIELLWKKYEPFYVESCAESGTDENPSDEQTEEHDGDDVEVLPAIEQPNLEEEEPRAWRMSTARSKSCERKNAVGESRLHVAAIKNRSKIVVQLLEQGHPVNIVDNAGWTPLHEAANRGHTDVVKILIDHGADVNQRGMGGVTPLMDAAANGHWDVVKLLLDGGVDVNVRDDNDRSVMDYVTEQDEPSDERYALIKSCLQTRFQVLNGTHQTQTDKTVRRQARSCGASASVDSNEQAPKFASVTPAPDLDEAASGRKLYIEALQGIGSRAKPRGKQSYSSNDQSEKMQKVDATSSFVTEEEFEAMSEFFVDDMQGQDGADPSEKIIAEKVFDSVDSGGDLKNMSMRKVTTDCSRSIETTDRCTSAPTEMLPLCLVQSVQDDDVIDMRPAEGEPNEAMNLGDNLWRIETGLSTSTRLVKVDIEGWTVAVPVSESSMANKRMNWLTSELAYRYMDRFGKRPFLAVFTSDNAELGPNDSLQMVLKSETGHLRCKVLGYEYVELGKLLSSVCDRDGVEVPVVVADAIYSAEQTDALVIKNIFLEEAVAIVVFKVLPNSSITVLDLSGTAISVKSMFALGFAASHMSCLKELLLRCCDLSSVHLERFHEGLNSQGDTQLEALNLFDLGYNRLEDKSAVILSQILMRCPNLKYLLLDNVHITGTFFLVQKECLERLLTKLRLKSLSVSENNIGAVALNFLMTTVKPDELTVLKIGSCLTMLNNECESVVWKTEMLSRLTVLDISNMRLSGTFSKFIAAVVQVKNLSWLNVSMNGLTIGQVTEILKASSLAGWPLTTLNASSNFIEDFGDSNFKIALKSRKENSLVDSFRSNEMAAADVTQPPPVPNVPENSSPIQRGKAGCGTALLVARKRDAPLDGARIVEYFSERFGPVVSWNLGAVNKHKMRLEFASRECLTKALAERVVRVGEVQIRVFVADFGPSAVKKLVEGQVDRLKNAGGLECQSFIIHNENRIQSFKGRRLLAGSLESCLQRLFNVRIRVELFGSSATGFGWNSSDLDVTLVRDTNVQSQLVVDWPTAISSNNGDSVPPVVDKSSKEQATKLLVDTDEENKIQLLQMIEALLLKCSFVANAVVVPSKHCPILWLRSASKLQCELSIENTYGLTKTAWLRHLVCVHETWLPRLFSSVRFWMNAHLLPRATQNKFNSYCLLLILITYLQQEGLIAPAQEWSRNKRFVESKISVPLPGIVSRLFRGFVKFMVDACTCFEHSVFRPRVGCFQRNLVDFLLERKHKFRYSYLNVEDPFEVEHNPGHTVTLKMLKFLEPVLRDSHEKLKNPSSPLPLSLTNETVCSLQQTIVKESTFRMDSFSIVPDPLIYLHIQRYVNSVEDLALDSEKIRHIFYECCVRCLFTLLGSVLLFEITNSEGNEEAARQVVNELIADPSKTESRLELLPLKVTCRSTARTWRNRKDPAYKHGLLLRKKYPFAEEAELSRRIATERSKHEKKSDDTLQFEMQTKFNNDGNVMSVTVSMENPNRVTFLSDFRRCYKYLIAKYLLACFEQFLPLPE</sequence>
<dbReference type="InterPro" id="IPR032675">
    <property type="entry name" value="LRR_dom_sf"/>
</dbReference>
<dbReference type="InterPro" id="IPR011990">
    <property type="entry name" value="TPR-like_helical_dom_sf"/>
</dbReference>
<dbReference type="InterPro" id="IPR019734">
    <property type="entry name" value="TPR_rpt"/>
</dbReference>
<dbReference type="PROSITE" id="PS50005">
    <property type="entry name" value="TPR"/>
    <property type="match status" value="1"/>
</dbReference>
<dbReference type="Gene3D" id="1.25.40.10">
    <property type="entry name" value="Tetratricopeptide repeat domain"/>
    <property type="match status" value="1"/>
</dbReference>
<evidence type="ECO:0000256" key="6">
    <source>
        <dbReference type="PROSITE-ProRule" id="PRU00339"/>
    </source>
</evidence>
<evidence type="ECO:0000256" key="1">
    <source>
        <dbReference type="ARBA" id="ARBA00004123"/>
    </source>
</evidence>
<keyword evidence="9" id="KW-1185">Reference proteome</keyword>
<feature type="repeat" description="ANK" evidence="5">
    <location>
        <begin position="566"/>
        <end position="598"/>
    </location>
</feature>
<dbReference type="Pfam" id="PF22600">
    <property type="entry name" value="MTPAP-like_central"/>
    <property type="match status" value="1"/>
</dbReference>
<dbReference type="Gene3D" id="3.80.10.10">
    <property type="entry name" value="Ribonuclease Inhibitor"/>
    <property type="match status" value="1"/>
</dbReference>
<dbReference type="CDD" id="cd05402">
    <property type="entry name" value="NT_PAP_TUTase"/>
    <property type="match status" value="1"/>
</dbReference>
<evidence type="ECO:0000256" key="5">
    <source>
        <dbReference type="PROSITE-ProRule" id="PRU00023"/>
    </source>
</evidence>
<dbReference type="GO" id="GO:0000724">
    <property type="term" value="P:double-strand break repair via homologous recombination"/>
    <property type="evidence" value="ECO:0007669"/>
    <property type="project" value="TreeGrafter"/>
</dbReference>
<proteinExistence type="predicted"/>
<dbReference type="Gene3D" id="1.10.1410.10">
    <property type="match status" value="1"/>
</dbReference>
<keyword evidence="3" id="KW-0677">Repeat</keyword>
<dbReference type="Pfam" id="PF12796">
    <property type="entry name" value="Ank_2"/>
    <property type="match status" value="1"/>
</dbReference>
<feature type="compositionally biased region" description="Acidic residues" evidence="7">
    <location>
        <begin position="480"/>
        <end position="499"/>
    </location>
</feature>
<dbReference type="SUPFAM" id="SSF48403">
    <property type="entry name" value="Ankyrin repeat"/>
    <property type="match status" value="1"/>
</dbReference>
<dbReference type="InterPro" id="IPR052311">
    <property type="entry name" value="MMS22L-TONSL_complex_comp"/>
</dbReference>
<keyword evidence="5" id="KW-0040">ANK repeat</keyword>
<feature type="region of interest" description="Disordered" evidence="7">
    <location>
        <begin position="669"/>
        <end position="707"/>
    </location>
</feature>
<dbReference type="PANTHER" id="PTHR46358">
    <property type="entry name" value="TONSOKU-LIKE PROTEIN"/>
    <property type="match status" value="1"/>
</dbReference>
<accession>A0A5S6QEL7</accession>
<feature type="domain" description="Poly(A) RNA polymerase mitochondrial-like central palm" evidence="8">
    <location>
        <begin position="1420"/>
        <end position="1581"/>
    </location>
</feature>
<dbReference type="WBParaSite" id="TMUE_1000005663.1">
    <property type="protein sequence ID" value="TMUE_1000005663.1"/>
    <property type="gene ID" value="WBGene00294638"/>
</dbReference>
<dbReference type="GO" id="GO:0031297">
    <property type="term" value="P:replication fork processing"/>
    <property type="evidence" value="ECO:0007669"/>
    <property type="project" value="TreeGrafter"/>
</dbReference>
<dbReference type="Gene3D" id="3.30.460.10">
    <property type="entry name" value="Beta Polymerase, domain 2"/>
    <property type="match status" value="1"/>
</dbReference>
<dbReference type="InterPro" id="IPR036770">
    <property type="entry name" value="Ankyrin_rpt-contain_sf"/>
</dbReference>
<dbReference type="PROSITE" id="PS50088">
    <property type="entry name" value="ANK_REPEAT"/>
    <property type="match status" value="3"/>
</dbReference>
<dbReference type="PANTHER" id="PTHR46358:SF1">
    <property type="entry name" value="TONSOKU-LIKE PROTEIN"/>
    <property type="match status" value="1"/>
</dbReference>
<evidence type="ECO:0000313" key="10">
    <source>
        <dbReference type="WBParaSite" id="TMUE_1000005663.1"/>
    </source>
</evidence>
<keyword evidence="4" id="KW-0539">Nucleus</keyword>
<dbReference type="Proteomes" id="UP000046395">
    <property type="component" value="Unassembled WGS sequence"/>
</dbReference>
<dbReference type="InterPro" id="IPR054708">
    <property type="entry name" value="MTPAP-like_central"/>
</dbReference>
<dbReference type="STRING" id="70415.A0A5S6QEL7"/>
<dbReference type="SUPFAM" id="SSF48452">
    <property type="entry name" value="TPR-like"/>
    <property type="match status" value="1"/>
</dbReference>
<dbReference type="SMART" id="SM00028">
    <property type="entry name" value="TPR"/>
    <property type="match status" value="2"/>
</dbReference>
<reference evidence="10" key="1">
    <citation type="submission" date="2019-12" db="UniProtKB">
        <authorList>
            <consortium name="WormBaseParasite"/>
        </authorList>
    </citation>
    <scope>IDENTIFICATION</scope>
</reference>
<dbReference type="InterPro" id="IPR002110">
    <property type="entry name" value="Ankyrin_rpt"/>
</dbReference>
<dbReference type="PROSITE" id="PS50293">
    <property type="entry name" value="TPR_REGION"/>
    <property type="match status" value="1"/>
</dbReference>
<dbReference type="SUPFAM" id="SSF81631">
    <property type="entry name" value="PAP/OAS1 substrate-binding domain"/>
    <property type="match status" value="1"/>
</dbReference>
<feature type="repeat" description="ANK" evidence="5">
    <location>
        <begin position="599"/>
        <end position="631"/>
    </location>
</feature>
<feature type="repeat" description="ANK" evidence="5">
    <location>
        <begin position="533"/>
        <end position="565"/>
    </location>
</feature>
<feature type="repeat" description="TPR" evidence="6">
    <location>
        <begin position="167"/>
        <end position="200"/>
    </location>
</feature>
<feature type="region of interest" description="Disordered" evidence="7">
    <location>
        <begin position="477"/>
        <end position="500"/>
    </location>
</feature>
<keyword evidence="6" id="KW-0802">TPR repeat</keyword>
<dbReference type="Pfam" id="PF13181">
    <property type="entry name" value="TPR_8"/>
    <property type="match status" value="1"/>
</dbReference>
<evidence type="ECO:0000256" key="2">
    <source>
        <dbReference type="ARBA" id="ARBA00022614"/>
    </source>
</evidence>
<keyword evidence="2" id="KW-0433">Leucine-rich repeat</keyword>
<dbReference type="SMART" id="SM00248">
    <property type="entry name" value="ANK"/>
    <property type="match status" value="3"/>
</dbReference>
<dbReference type="SUPFAM" id="SSF52047">
    <property type="entry name" value="RNI-like"/>
    <property type="match status" value="1"/>
</dbReference>
<dbReference type="SUPFAM" id="SSF81301">
    <property type="entry name" value="Nucleotidyltransferase"/>
    <property type="match status" value="1"/>
</dbReference>
<evidence type="ECO:0000259" key="8">
    <source>
        <dbReference type="Pfam" id="PF22600"/>
    </source>
</evidence>